<evidence type="ECO:0000313" key="3">
    <source>
        <dbReference type="Proteomes" id="UP000026962"/>
    </source>
</evidence>
<dbReference type="HOGENOM" id="CLU_2642320_0_0_1"/>
<accession>A0A0E0JNX6</accession>
<dbReference type="EnsemblPlants" id="OPUNC01G30570.4">
    <property type="protein sequence ID" value="OPUNC01G30570.4"/>
    <property type="gene ID" value="OPUNC01G30570"/>
</dbReference>
<organism evidence="2">
    <name type="scientific">Oryza punctata</name>
    <name type="common">Red rice</name>
    <dbReference type="NCBI Taxonomy" id="4537"/>
    <lineage>
        <taxon>Eukaryota</taxon>
        <taxon>Viridiplantae</taxon>
        <taxon>Streptophyta</taxon>
        <taxon>Embryophyta</taxon>
        <taxon>Tracheophyta</taxon>
        <taxon>Spermatophyta</taxon>
        <taxon>Magnoliopsida</taxon>
        <taxon>Liliopsida</taxon>
        <taxon>Poales</taxon>
        <taxon>Poaceae</taxon>
        <taxon>BOP clade</taxon>
        <taxon>Oryzoideae</taxon>
        <taxon>Oryzeae</taxon>
        <taxon>Oryzinae</taxon>
        <taxon>Oryza</taxon>
    </lineage>
</organism>
<dbReference type="AlphaFoldDB" id="A0A0E0JNX6"/>
<protein>
    <submittedName>
        <fullName evidence="2">Phosphatidate cytidylyltransferase</fullName>
    </submittedName>
</protein>
<reference evidence="2" key="2">
    <citation type="submission" date="2018-05" db="EMBL/GenBank/DDBJ databases">
        <title>OpunRS2 (Oryza punctata Reference Sequence Version 2).</title>
        <authorList>
            <person name="Zhang J."/>
            <person name="Kudrna D."/>
            <person name="Lee S."/>
            <person name="Talag J."/>
            <person name="Welchert J."/>
            <person name="Wing R.A."/>
        </authorList>
    </citation>
    <scope>NUCLEOTIDE SEQUENCE [LARGE SCALE GENOMIC DNA]</scope>
</reference>
<proteinExistence type="predicted"/>
<dbReference type="Proteomes" id="UP000026962">
    <property type="component" value="Chromosome 1"/>
</dbReference>
<keyword evidence="3" id="KW-1185">Reference proteome</keyword>
<name>A0A0E0JNX6_ORYPU</name>
<dbReference type="Gramene" id="OPUNC01G30570.4">
    <property type="protein sequence ID" value="OPUNC01G30570.4"/>
    <property type="gene ID" value="OPUNC01G30570"/>
</dbReference>
<evidence type="ECO:0000313" key="2">
    <source>
        <dbReference type="EnsemblPlants" id="OPUNC01G30570.4"/>
    </source>
</evidence>
<feature type="compositionally biased region" description="Low complexity" evidence="1">
    <location>
        <begin position="49"/>
        <end position="67"/>
    </location>
</feature>
<feature type="compositionally biased region" description="Pro residues" evidence="1">
    <location>
        <begin position="23"/>
        <end position="39"/>
    </location>
</feature>
<reference evidence="2" key="1">
    <citation type="submission" date="2015-04" db="UniProtKB">
        <authorList>
            <consortium name="EnsemblPlants"/>
        </authorList>
    </citation>
    <scope>IDENTIFICATION</scope>
</reference>
<sequence length="77" mass="8360">MEFPHDNYEAQPASHHAQLRNLSPPPSRSTLLPPPPPPLPRRRVPPRAPCRARVPASSGPSPATAPSFGPRARFAIK</sequence>
<evidence type="ECO:0000256" key="1">
    <source>
        <dbReference type="SAM" id="MobiDB-lite"/>
    </source>
</evidence>
<feature type="region of interest" description="Disordered" evidence="1">
    <location>
        <begin position="1"/>
        <end position="77"/>
    </location>
</feature>